<name>A0ABT0PDH9_9GAMM</name>
<reference evidence="1 2" key="1">
    <citation type="submission" date="2022-05" db="EMBL/GenBank/DDBJ databases">
        <authorList>
            <person name="Park J.-S."/>
        </authorList>
    </citation>
    <scope>NUCLEOTIDE SEQUENCE [LARGE SCALE GENOMIC DNA]</scope>
    <source>
        <strain evidence="1 2">2012CJ34-2</strain>
    </source>
</reference>
<accession>A0ABT0PDH9</accession>
<dbReference type="Proteomes" id="UP001203338">
    <property type="component" value="Unassembled WGS sequence"/>
</dbReference>
<evidence type="ECO:0000313" key="1">
    <source>
        <dbReference type="EMBL" id="MCL6269415.1"/>
    </source>
</evidence>
<sequence length="79" mass="8792">MITRSIGVPVDFNTPEILKGLSSCQEFRAEIFSPAVGMAERIESNQQINSCQQADQEVIPGSLLFRLQQADGHFQNLLQ</sequence>
<comment type="caution">
    <text evidence="1">The sequence shown here is derived from an EMBL/GenBank/DDBJ whole genome shotgun (WGS) entry which is preliminary data.</text>
</comment>
<protein>
    <submittedName>
        <fullName evidence="1">Uncharacterized protein</fullName>
    </submittedName>
</protein>
<organism evidence="1 2">
    <name type="scientific">Parendozoicomonas callyspongiae</name>
    <dbReference type="NCBI Taxonomy" id="2942213"/>
    <lineage>
        <taxon>Bacteria</taxon>
        <taxon>Pseudomonadati</taxon>
        <taxon>Pseudomonadota</taxon>
        <taxon>Gammaproteobacteria</taxon>
        <taxon>Oceanospirillales</taxon>
        <taxon>Endozoicomonadaceae</taxon>
        <taxon>Parendozoicomonas</taxon>
    </lineage>
</organism>
<dbReference type="RefSeq" id="WP_249698426.1">
    <property type="nucleotide sequence ID" value="NZ_JAMFLX010000005.1"/>
</dbReference>
<evidence type="ECO:0000313" key="2">
    <source>
        <dbReference type="Proteomes" id="UP001203338"/>
    </source>
</evidence>
<keyword evidence="2" id="KW-1185">Reference proteome</keyword>
<gene>
    <name evidence="1" type="ORF">M3P05_05580</name>
</gene>
<dbReference type="EMBL" id="JAMFLX010000005">
    <property type="protein sequence ID" value="MCL6269415.1"/>
    <property type="molecule type" value="Genomic_DNA"/>
</dbReference>
<proteinExistence type="predicted"/>